<evidence type="ECO:0000256" key="6">
    <source>
        <dbReference type="SAM" id="Phobius"/>
    </source>
</evidence>
<name>A0AAN9HEZ1_9TELE</name>
<dbReference type="AlphaFoldDB" id="A0AAN9HEZ1"/>
<dbReference type="InterPro" id="IPR030417">
    <property type="entry name" value="MS4A"/>
</dbReference>
<organism evidence="7 8">
    <name type="scientific">Phoxinus phoxinus</name>
    <name type="common">Eurasian minnow</name>
    <dbReference type="NCBI Taxonomy" id="58324"/>
    <lineage>
        <taxon>Eukaryota</taxon>
        <taxon>Metazoa</taxon>
        <taxon>Chordata</taxon>
        <taxon>Craniata</taxon>
        <taxon>Vertebrata</taxon>
        <taxon>Euteleostomi</taxon>
        <taxon>Actinopterygii</taxon>
        <taxon>Neopterygii</taxon>
        <taxon>Teleostei</taxon>
        <taxon>Ostariophysi</taxon>
        <taxon>Cypriniformes</taxon>
        <taxon>Leuciscidae</taxon>
        <taxon>Phoxininae</taxon>
        <taxon>Phoxinus</taxon>
    </lineage>
</organism>
<evidence type="ECO:0000256" key="5">
    <source>
        <dbReference type="ARBA" id="ARBA00023136"/>
    </source>
</evidence>
<feature type="transmembrane region" description="Helical" evidence="6">
    <location>
        <begin position="53"/>
        <end position="80"/>
    </location>
</feature>
<evidence type="ECO:0000256" key="2">
    <source>
        <dbReference type="ARBA" id="ARBA00009565"/>
    </source>
</evidence>
<comment type="subcellular location">
    <subcellularLocation>
        <location evidence="1">Membrane</location>
        <topology evidence="1">Multi-pass membrane protein</topology>
    </subcellularLocation>
</comment>
<accession>A0AAN9HEZ1</accession>
<evidence type="ECO:0000256" key="4">
    <source>
        <dbReference type="ARBA" id="ARBA00022989"/>
    </source>
</evidence>
<evidence type="ECO:0000313" key="7">
    <source>
        <dbReference type="EMBL" id="KAK7175805.1"/>
    </source>
</evidence>
<dbReference type="EMBL" id="JAYKXH010000001">
    <property type="protein sequence ID" value="KAK7175805.1"/>
    <property type="molecule type" value="Genomic_DNA"/>
</dbReference>
<keyword evidence="8" id="KW-1185">Reference proteome</keyword>
<protein>
    <submittedName>
        <fullName evidence="7">Uncharacterized protein</fullName>
    </submittedName>
</protein>
<dbReference type="Pfam" id="PF04103">
    <property type="entry name" value="CD20"/>
    <property type="match status" value="1"/>
</dbReference>
<keyword evidence="3 6" id="KW-0812">Transmembrane</keyword>
<evidence type="ECO:0000256" key="1">
    <source>
        <dbReference type="ARBA" id="ARBA00004141"/>
    </source>
</evidence>
<keyword evidence="5 6" id="KW-0472">Membrane</keyword>
<dbReference type="Proteomes" id="UP001364617">
    <property type="component" value="Unassembled WGS sequence"/>
</dbReference>
<evidence type="ECO:0000313" key="8">
    <source>
        <dbReference type="Proteomes" id="UP001364617"/>
    </source>
</evidence>
<dbReference type="PANTHER" id="PTHR23320">
    <property type="entry name" value="MEMBRANE-SPANNING 4-DOMAINS SUBFAMILY A MS4A -RELATED"/>
    <property type="match status" value="1"/>
</dbReference>
<comment type="caution">
    <text evidence="7">The sequence shown here is derived from an EMBL/GenBank/DDBJ whole genome shotgun (WGS) entry which is preliminary data.</text>
</comment>
<dbReference type="InterPro" id="IPR007237">
    <property type="entry name" value="CD20-like"/>
</dbReference>
<sequence length="220" mass="24269">MSLSMSQGEGVTVITITSNPNSKWPILCQILGTLCYSPVCAMSQHVKSKMMGIYMALGIMQIIAGILNIVTGLLFLSVGIHDHNMMSNTPLWFGGVFLVVGIVSISAAQIPVYFLRLVAVVLNKVSAVLAMIALALYSWDLMSFQGTVVRHYGYRNYDQMIREGVDVTMMIVSGLQLCATLSFSVLTLRELFETDASAKYVEDLHFYKPLKEELTVSHVC</sequence>
<feature type="transmembrane region" description="Helical" evidence="6">
    <location>
        <begin position="121"/>
        <end position="139"/>
    </location>
</feature>
<gene>
    <name evidence="7" type="ORF">R3I93_000154</name>
</gene>
<dbReference type="GO" id="GO:0016020">
    <property type="term" value="C:membrane"/>
    <property type="evidence" value="ECO:0007669"/>
    <property type="project" value="UniProtKB-SubCell"/>
</dbReference>
<evidence type="ECO:0000256" key="3">
    <source>
        <dbReference type="ARBA" id="ARBA00022692"/>
    </source>
</evidence>
<reference evidence="7 8" key="1">
    <citation type="submission" date="2024-02" db="EMBL/GenBank/DDBJ databases">
        <title>Chromosome-level genome assembly of the Eurasian Minnow (Phoxinus phoxinus).</title>
        <authorList>
            <person name="Oriowo T.O."/>
            <person name="Martin S."/>
            <person name="Stange M."/>
            <person name="Chrysostomakis Y."/>
            <person name="Brown T."/>
            <person name="Winkler S."/>
            <person name="Kukowka S."/>
            <person name="Myers E.W."/>
            <person name="Bohne A."/>
        </authorList>
    </citation>
    <scope>NUCLEOTIDE SEQUENCE [LARGE SCALE GENOMIC DNA]</scope>
    <source>
        <strain evidence="7">ZFMK-TIS-60720</strain>
        <tissue evidence="7">Whole Organism</tissue>
    </source>
</reference>
<comment type="similarity">
    <text evidence="2">Belongs to the MS4A family.</text>
</comment>
<keyword evidence="4 6" id="KW-1133">Transmembrane helix</keyword>
<feature type="transmembrane region" description="Helical" evidence="6">
    <location>
        <begin position="92"/>
        <end position="114"/>
    </location>
</feature>
<proteinExistence type="inferred from homology"/>
<dbReference type="PANTHER" id="PTHR23320:SF125">
    <property type="entry name" value="TRANSMEMBRANE PROTEIN 176L.1-RELATED"/>
    <property type="match status" value="1"/>
</dbReference>